<feature type="compositionally biased region" description="Polar residues" evidence="19">
    <location>
        <begin position="1"/>
        <end position="21"/>
    </location>
</feature>
<evidence type="ECO:0000256" key="8">
    <source>
        <dbReference type="ARBA" id="ARBA00022701"/>
    </source>
</evidence>
<evidence type="ECO:0000256" key="12">
    <source>
        <dbReference type="ARBA" id="ARBA00023054"/>
    </source>
</evidence>
<dbReference type="GO" id="GO:0000278">
    <property type="term" value="P:mitotic cell cycle"/>
    <property type="evidence" value="ECO:0007669"/>
    <property type="project" value="InterPro"/>
</dbReference>
<keyword evidence="16" id="KW-0137">Centromere</keyword>
<evidence type="ECO:0000256" key="10">
    <source>
        <dbReference type="ARBA" id="ARBA00022829"/>
    </source>
</evidence>
<evidence type="ECO:0000256" key="2">
    <source>
        <dbReference type="ARBA" id="ARBA00004186"/>
    </source>
</evidence>
<evidence type="ECO:0000313" key="20">
    <source>
        <dbReference type="EMBL" id="KZZ91439.1"/>
    </source>
</evidence>
<evidence type="ECO:0000256" key="14">
    <source>
        <dbReference type="ARBA" id="ARBA00023242"/>
    </source>
</evidence>
<name>A0A167YJS3_9HYPO</name>
<evidence type="ECO:0000256" key="17">
    <source>
        <dbReference type="ARBA" id="ARBA00044152"/>
    </source>
</evidence>
<dbReference type="PANTHER" id="PTHR28216">
    <property type="entry name" value="DASH COMPLEX SUBUNIT DUO1"/>
    <property type="match status" value="1"/>
</dbReference>
<evidence type="ECO:0000256" key="6">
    <source>
        <dbReference type="ARBA" id="ARBA00022490"/>
    </source>
</evidence>
<keyword evidence="11" id="KW-0995">Kinetochore</keyword>
<protein>
    <recommendedName>
        <fullName evidence="17">DASH complex subunit DUO1</fullName>
    </recommendedName>
    <alternativeName>
        <fullName evidence="18">Outer kinetochore protein DUO1</fullName>
    </alternativeName>
</protein>
<dbReference type="EMBL" id="AZGY01000018">
    <property type="protein sequence ID" value="KZZ91439.1"/>
    <property type="molecule type" value="Genomic_DNA"/>
</dbReference>
<keyword evidence="6" id="KW-0963">Cytoplasm</keyword>
<dbReference type="InterPro" id="IPR013960">
    <property type="entry name" value="DASH_Duo1"/>
</dbReference>
<dbReference type="Proteomes" id="UP000078544">
    <property type="component" value="Unassembled WGS sequence"/>
</dbReference>
<dbReference type="GO" id="GO:0051301">
    <property type="term" value="P:cell division"/>
    <property type="evidence" value="ECO:0007669"/>
    <property type="project" value="UniProtKB-KW"/>
</dbReference>
<feature type="compositionally biased region" description="Low complexity" evidence="19">
    <location>
        <begin position="207"/>
        <end position="225"/>
    </location>
</feature>
<feature type="region of interest" description="Disordered" evidence="19">
    <location>
        <begin position="1"/>
        <end position="57"/>
    </location>
</feature>
<evidence type="ECO:0000256" key="18">
    <source>
        <dbReference type="ARBA" id="ARBA00044358"/>
    </source>
</evidence>
<dbReference type="GO" id="GO:0007059">
    <property type="term" value="P:chromosome segregation"/>
    <property type="evidence" value="ECO:0007669"/>
    <property type="project" value="UniProtKB-KW"/>
</dbReference>
<dbReference type="PANTHER" id="PTHR28216:SF1">
    <property type="entry name" value="DASH COMPLEX SUBUNIT DUO1"/>
    <property type="match status" value="1"/>
</dbReference>
<keyword evidence="9" id="KW-0498">Mitosis</keyword>
<comment type="subcellular location">
    <subcellularLocation>
        <location evidence="3">Chromosome</location>
        <location evidence="3">Centromere</location>
        <location evidence="3">Kinetochore</location>
    </subcellularLocation>
    <subcellularLocation>
        <location evidence="2">Cytoplasm</location>
        <location evidence="2">Cytoskeleton</location>
        <location evidence="2">Spindle</location>
    </subcellularLocation>
    <subcellularLocation>
        <location evidence="1">Nucleus</location>
    </subcellularLocation>
</comment>
<keyword evidence="14" id="KW-0539">Nucleus</keyword>
<dbReference type="GO" id="GO:0072686">
    <property type="term" value="C:mitotic spindle"/>
    <property type="evidence" value="ECO:0007669"/>
    <property type="project" value="InterPro"/>
</dbReference>
<keyword evidence="12" id="KW-0175">Coiled coil</keyword>
<feature type="region of interest" description="Disordered" evidence="19">
    <location>
        <begin position="133"/>
        <end position="234"/>
    </location>
</feature>
<feature type="compositionally biased region" description="Basic and acidic residues" evidence="19">
    <location>
        <begin position="135"/>
        <end position="167"/>
    </location>
</feature>
<evidence type="ECO:0000256" key="16">
    <source>
        <dbReference type="ARBA" id="ARBA00023328"/>
    </source>
</evidence>
<gene>
    <name evidence="20" type="ORF">AAL_06675</name>
</gene>
<evidence type="ECO:0000256" key="11">
    <source>
        <dbReference type="ARBA" id="ARBA00022838"/>
    </source>
</evidence>
<evidence type="ECO:0000256" key="5">
    <source>
        <dbReference type="ARBA" id="ARBA00022454"/>
    </source>
</evidence>
<evidence type="ECO:0000256" key="15">
    <source>
        <dbReference type="ARBA" id="ARBA00023306"/>
    </source>
</evidence>
<dbReference type="Pfam" id="PF08651">
    <property type="entry name" value="DASH_Duo1"/>
    <property type="match status" value="1"/>
</dbReference>
<keyword evidence="7" id="KW-0132">Cell division</keyword>
<keyword evidence="21" id="KW-1185">Reference proteome</keyword>
<keyword evidence="5" id="KW-0158">Chromosome</keyword>
<dbReference type="OrthoDB" id="5599235at2759"/>
<accession>A0A167YJS3</accession>
<organism evidence="20 21">
    <name type="scientific">Moelleriella libera RCEF 2490</name>
    <dbReference type="NCBI Taxonomy" id="1081109"/>
    <lineage>
        <taxon>Eukaryota</taxon>
        <taxon>Fungi</taxon>
        <taxon>Dikarya</taxon>
        <taxon>Ascomycota</taxon>
        <taxon>Pezizomycotina</taxon>
        <taxon>Sordariomycetes</taxon>
        <taxon>Hypocreomycetidae</taxon>
        <taxon>Hypocreales</taxon>
        <taxon>Clavicipitaceae</taxon>
        <taxon>Moelleriella</taxon>
    </lineage>
</organism>
<evidence type="ECO:0000256" key="7">
    <source>
        <dbReference type="ARBA" id="ARBA00022618"/>
    </source>
</evidence>
<keyword evidence="8" id="KW-0493">Microtubule</keyword>
<evidence type="ECO:0000256" key="19">
    <source>
        <dbReference type="SAM" id="MobiDB-lite"/>
    </source>
</evidence>
<keyword evidence="15" id="KW-0131">Cell cycle</keyword>
<reference evidence="20 21" key="1">
    <citation type="journal article" date="2016" name="Genome Biol. Evol.">
        <title>Divergent and convergent evolution of fungal pathogenicity.</title>
        <authorList>
            <person name="Shang Y."/>
            <person name="Xiao G."/>
            <person name="Zheng P."/>
            <person name="Cen K."/>
            <person name="Zhan S."/>
            <person name="Wang C."/>
        </authorList>
    </citation>
    <scope>NUCLEOTIDE SEQUENCE [LARGE SCALE GENOMIC DNA]</scope>
    <source>
        <strain evidence="20 21">RCEF 2490</strain>
    </source>
</reference>
<sequence>MAEDTTFTGSDIWASPSQDAQLTARPKTPKTPKTPKLRSTPSGRAPQSDSRSREDVLRKELEGVRQVNESIEGLLATLGRAGGNMQIVAQTVANASTLLQTWTRMLSQTEHNQRLLLHPDWKGATEDLAEQEAEAIERQRAAERQAVEEEQRREDLRRRREEEETARRLAPSTSRGVRGTRSLRTRGRIATRSTTMASRLPDPPTVRSSRARGASAIGRGTGATRTRARSRAAR</sequence>
<keyword evidence="13" id="KW-0206">Cytoskeleton</keyword>
<keyword evidence="10" id="KW-0159">Chromosome partition</keyword>
<comment type="caution">
    <text evidence="20">The sequence shown here is derived from an EMBL/GenBank/DDBJ whole genome shotgun (WGS) entry which is preliminary data.</text>
</comment>
<evidence type="ECO:0000256" key="4">
    <source>
        <dbReference type="ARBA" id="ARBA00005366"/>
    </source>
</evidence>
<proteinExistence type="inferred from homology"/>
<dbReference type="GO" id="GO:0042729">
    <property type="term" value="C:DASH complex"/>
    <property type="evidence" value="ECO:0007669"/>
    <property type="project" value="InterPro"/>
</dbReference>
<evidence type="ECO:0000256" key="13">
    <source>
        <dbReference type="ARBA" id="ARBA00023212"/>
    </source>
</evidence>
<evidence type="ECO:0000313" key="21">
    <source>
        <dbReference type="Proteomes" id="UP000078544"/>
    </source>
</evidence>
<dbReference type="STRING" id="1081109.A0A167YJS3"/>
<comment type="similarity">
    <text evidence="4">Belongs to the DASH complex DUO1 family.</text>
</comment>
<feature type="compositionally biased region" description="Polar residues" evidence="19">
    <location>
        <begin position="37"/>
        <end position="49"/>
    </location>
</feature>
<feature type="compositionally biased region" description="Basic residues" evidence="19">
    <location>
        <begin position="27"/>
        <end position="36"/>
    </location>
</feature>
<evidence type="ECO:0000256" key="1">
    <source>
        <dbReference type="ARBA" id="ARBA00004123"/>
    </source>
</evidence>
<dbReference type="GO" id="GO:0005874">
    <property type="term" value="C:microtubule"/>
    <property type="evidence" value="ECO:0007669"/>
    <property type="project" value="UniProtKB-KW"/>
</dbReference>
<dbReference type="AlphaFoldDB" id="A0A167YJS3"/>
<evidence type="ECO:0000256" key="9">
    <source>
        <dbReference type="ARBA" id="ARBA00022776"/>
    </source>
</evidence>
<evidence type="ECO:0000256" key="3">
    <source>
        <dbReference type="ARBA" id="ARBA00004629"/>
    </source>
</evidence>